<reference evidence="1 2" key="1">
    <citation type="submission" date="2023-03" db="EMBL/GenBank/DDBJ databases">
        <title>Draft genome sequence of Thalassotalea insulae KCTC 62186T.</title>
        <authorList>
            <person name="Sawabe T."/>
        </authorList>
    </citation>
    <scope>NUCLEOTIDE SEQUENCE [LARGE SCALE GENOMIC DNA]</scope>
    <source>
        <strain evidence="1 2">KCTC 62186</strain>
    </source>
</reference>
<evidence type="ECO:0008006" key="3">
    <source>
        <dbReference type="Google" id="ProtNLM"/>
    </source>
</evidence>
<organism evidence="1 2">
    <name type="scientific">Thalassotalea insulae</name>
    <dbReference type="NCBI Taxonomy" id="2056778"/>
    <lineage>
        <taxon>Bacteria</taxon>
        <taxon>Pseudomonadati</taxon>
        <taxon>Pseudomonadota</taxon>
        <taxon>Gammaproteobacteria</taxon>
        <taxon>Alteromonadales</taxon>
        <taxon>Colwelliaceae</taxon>
        <taxon>Thalassotalea</taxon>
    </lineage>
</organism>
<protein>
    <recommendedName>
        <fullName evidence="3">Fis family transcriptional regulator</fullName>
    </recommendedName>
</protein>
<proteinExistence type="predicted"/>
<dbReference type="Proteomes" id="UP001157186">
    <property type="component" value="Unassembled WGS sequence"/>
</dbReference>
<name>A0ABQ6GQ63_9GAMM</name>
<dbReference type="EMBL" id="BSST01000001">
    <property type="protein sequence ID" value="GLX78120.1"/>
    <property type="molecule type" value="Genomic_DNA"/>
</dbReference>
<accession>A0ABQ6GQ63</accession>
<keyword evidence="2" id="KW-1185">Reference proteome</keyword>
<sequence length="113" mass="12932">MRKTDKKVDNKLRLVLTDVCETALKEINGFQWLTHLVNYSNFPQSLKVVCVFDTNDHLATFIASSNKNLFTSLIESKLNEIDIKLKNVAAQLLYDTEENCAKFHNGNWANRLG</sequence>
<evidence type="ECO:0000313" key="2">
    <source>
        <dbReference type="Proteomes" id="UP001157186"/>
    </source>
</evidence>
<gene>
    <name evidence="1" type="ORF">tinsulaeT_14600</name>
</gene>
<dbReference type="RefSeq" id="WP_284244009.1">
    <property type="nucleotide sequence ID" value="NZ_BSST01000001.1"/>
</dbReference>
<evidence type="ECO:0000313" key="1">
    <source>
        <dbReference type="EMBL" id="GLX78120.1"/>
    </source>
</evidence>
<comment type="caution">
    <text evidence="1">The sequence shown here is derived from an EMBL/GenBank/DDBJ whole genome shotgun (WGS) entry which is preliminary data.</text>
</comment>